<accession>B5Y6B8</accession>
<proteinExistence type="predicted"/>
<dbReference type="PROSITE" id="PS51257">
    <property type="entry name" value="PROKAR_LIPOPROTEIN"/>
    <property type="match status" value="1"/>
</dbReference>
<keyword evidence="3" id="KW-1185">Reference proteome</keyword>
<evidence type="ECO:0000313" key="3">
    <source>
        <dbReference type="Proteomes" id="UP000001732"/>
    </source>
</evidence>
<feature type="chain" id="PRO_5015172686" description="Lipoprotein" evidence="1">
    <location>
        <begin position="29"/>
        <end position="381"/>
    </location>
</feature>
<evidence type="ECO:0008006" key="4">
    <source>
        <dbReference type="Google" id="ProtNLM"/>
    </source>
</evidence>
<dbReference type="EMBL" id="CP001145">
    <property type="protein sequence ID" value="ACI17112.1"/>
    <property type="molecule type" value="Genomic_DNA"/>
</dbReference>
<gene>
    <name evidence="2" type="ordered locus">COPRO5265_1540</name>
</gene>
<organism evidence="2 3">
    <name type="scientific">Coprothermobacter proteolyticus (strain ATCC 35245 / DSM 5265 / OCM 4 / BT)</name>
    <dbReference type="NCBI Taxonomy" id="309798"/>
    <lineage>
        <taxon>Bacteria</taxon>
        <taxon>Pseudomonadati</taxon>
        <taxon>Coprothermobacterota</taxon>
        <taxon>Coprothermobacteria</taxon>
        <taxon>Coprothermobacterales</taxon>
        <taxon>Coprothermobacteraceae</taxon>
        <taxon>Coprothermobacter</taxon>
    </lineage>
</organism>
<dbReference type="Proteomes" id="UP000001732">
    <property type="component" value="Chromosome"/>
</dbReference>
<dbReference type="STRING" id="309798.COPRO5265_1540"/>
<dbReference type="AlphaFoldDB" id="B5Y6B8"/>
<dbReference type="RefSeq" id="WP_012543764.1">
    <property type="nucleotide sequence ID" value="NC_011295.1"/>
</dbReference>
<protein>
    <recommendedName>
        <fullName evidence="4">Lipoprotein</fullName>
    </recommendedName>
</protein>
<dbReference type="OrthoDB" id="9909921at2"/>
<keyword evidence="1" id="KW-0732">Signal</keyword>
<evidence type="ECO:0000313" key="2">
    <source>
        <dbReference type="EMBL" id="ACI17112.1"/>
    </source>
</evidence>
<reference evidence="3" key="1">
    <citation type="submission" date="2008-08" db="EMBL/GenBank/DDBJ databases">
        <title>The complete genome sequence of Coprothermobacter proteolyticus strain ATCC 5245 / DSM 5265 / BT.</title>
        <authorList>
            <person name="Dodson R.J."/>
            <person name="Durkin A.S."/>
            <person name="Wu M."/>
            <person name="Eisen J."/>
            <person name="Sutton G."/>
        </authorList>
    </citation>
    <scope>NUCLEOTIDE SEQUENCE [LARGE SCALE GENOMIC DNA]</scope>
    <source>
        <strain evidence="3">ATCC 35245 / DSM 5265 / OCM 4 / BT</strain>
    </source>
</reference>
<feature type="signal peptide" evidence="1">
    <location>
        <begin position="1"/>
        <end position="28"/>
    </location>
</feature>
<dbReference type="KEGG" id="cpo:COPRO5265_1540"/>
<evidence type="ECO:0000256" key="1">
    <source>
        <dbReference type="SAM" id="SignalP"/>
    </source>
</evidence>
<reference evidence="2 3" key="2">
    <citation type="journal article" date="2014" name="Genome Announc.">
        <title>Complete Genome Sequence of Coprothermobacter proteolyticus DSM 5265.</title>
        <authorList>
            <person name="Alexiev A."/>
            <person name="Coil D.A."/>
            <person name="Badger J.H."/>
            <person name="Enticknap J."/>
            <person name="Ward N."/>
            <person name="Robb F.T."/>
            <person name="Eisen J.A."/>
        </authorList>
    </citation>
    <scope>NUCLEOTIDE SEQUENCE [LARGE SCALE GENOMIC DNA]</scope>
    <source>
        <strain evidence="3">ATCC 35245 / DSM 5265 / OCM 4 / BT</strain>
    </source>
</reference>
<name>B5Y6B8_COPPD</name>
<dbReference type="HOGENOM" id="CLU_758017_0_0_9"/>
<sequence length="381" mass="41456">MKKGKVLKRLFPISLCAVLLILSVGCTSTTPTSTSVESIPLFLRYVDAVNNQEQLLKLTWNTKTGTVEMDTSTTLMFPNYANESNFWVRLSPWIGLSSQPPKPVSNTAIYWDGSDTATLFTTEKDLFVGLQENNLKANIVSLTSTSMCNQYFNMTNCYTTPNKLYTFEQDLSNSTIYRFSSTEAVKTTVSGYAMGVGAEGSTTYVLSASETQSSTGPNSFLNIQFINADGSLIEKKVANSERKEPYSLLSDAGGWAAFANGNFYSNTAKVNASSDSPKFELVQSLADAFEIISTSTSLGSFGGPYPSPAFYGYKGYTIVVGSTFSPDEITVALLNDEKLVAFVLITPIDTAETNFVTYDATGKQLNTYSIQTPLQVVVPQS</sequence>